<dbReference type="AlphaFoldDB" id="A0A139AIX4"/>
<gene>
    <name evidence="1" type="ORF">M427DRAFT_30888</name>
</gene>
<evidence type="ECO:0000313" key="2">
    <source>
        <dbReference type="Proteomes" id="UP000070544"/>
    </source>
</evidence>
<dbReference type="SUPFAM" id="SSF52047">
    <property type="entry name" value="RNI-like"/>
    <property type="match status" value="1"/>
</dbReference>
<dbReference type="InterPro" id="IPR032675">
    <property type="entry name" value="LRR_dom_sf"/>
</dbReference>
<reference evidence="1 2" key="1">
    <citation type="journal article" date="2015" name="Genome Biol. Evol.">
        <title>Phylogenomic analyses indicate that early fungi evolved digesting cell walls of algal ancestors of land plants.</title>
        <authorList>
            <person name="Chang Y."/>
            <person name="Wang S."/>
            <person name="Sekimoto S."/>
            <person name="Aerts A.L."/>
            <person name="Choi C."/>
            <person name="Clum A."/>
            <person name="LaButti K.M."/>
            <person name="Lindquist E.A."/>
            <person name="Yee Ngan C."/>
            <person name="Ohm R.A."/>
            <person name="Salamov A.A."/>
            <person name="Grigoriev I.V."/>
            <person name="Spatafora J.W."/>
            <person name="Berbee M.L."/>
        </authorList>
    </citation>
    <scope>NUCLEOTIDE SEQUENCE [LARGE SCALE GENOMIC DNA]</scope>
    <source>
        <strain evidence="1 2">JEL478</strain>
    </source>
</reference>
<proteinExistence type="predicted"/>
<organism evidence="1 2">
    <name type="scientific">Gonapodya prolifera (strain JEL478)</name>
    <name type="common">Monoblepharis prolifera</name>
    <dbReference type="NCBI Taxonomy" id="1344416"/>
    <lineage>
        <taxon>Eukaryota</taxon>
        <taxon>Fungi</taxon>
        <taxon>Fungi incertae sedis</taxon>
        <taxon>Chytridiomycota</taxon>
        <taxon>Chytridiomycota incertae sedis</taxon>
        <taxon>Monoblepharidomycetes</taxon>
        <taxon>Monoblepharidales</taxon>
        <taxon>Gonapodyaceae</taxon>
        <taxon>Gonapodya</taxon>
    </lineage>
</organism>
<sequence length="405" mass="44422">MLAFSSPPQVDAMACSPACAALPPLPLPRNPASVCTSVPEILERILSYLDRCSTMLRGDYARVSKAWYAPATRLRWRSLSVSHLSVTHRGGVPAAVRLAHRLKPNTLSLVRPTSISLNLPHVQDENVHLLSSFFSLVSHSARSWTICDAHPRIISSLTASLQGNVVTSLSVSMSRDGDEGLAVDNVLPNLQNLTFLEIREARETLTLAAIPTLRHLRRLRLFVNTDTWLSTAVYRSIGACSNLASLSLLLDYRDSDAQDVLTHLRGLTSLESLEIEMLPHEQEYMSLARHIRPALSTVEGPSWPSLQRLTLTWVDCRECSLGSTLRGLFPGLSKLVIKNGGRNDPVGDVGDLYLTCPGLVSVAITESAWVPSVIDRLRLDTLWRRPGSTGLDVEVGVDELVTNDS</sequence>
<dbReference type="Proteomes" id="UP000070544">
    <property type="component" value="Unassembled WGS sequence"/>
</dbReference>
<keyword evidence="2" id="KW-1185">Reference proteome</keyword>
<name>A0A139AIX4_GONPJ</name>
<evidence type="ECO:0000313" key="1">
    <source>
        <dbReference type="EMBL" id="KXS16761.1"/>
    </source>
</evidence>
<accession>A0A139AIX4</accession>
<protein>
    <submittedName>
        <fullName evidence="1">Uncharacterized protein</fullName>
    </submittedName>
</protein>
<dbReference type="EMBL" id="KQ965750">
    <property type="protein sequence ID" value="KXS16761.1"/>
    <property type="molecule type" value="Genomic_DNA"/>
</dbReference>
<dbReference type="Gene3D" id="3.80.10.10">
    <property type="entry name" value="Ribonuclease Inhibitor"/>
    <property type="match status" value="1"/>
</dbReference>